<name>A0A2T7B550_9ENTR</name>
<dbReference type="PANTHER" id="PTHR30289">
    <property type="entry name" value="UNCHARACTERIZED PROTEIN YBCL-RELATED"/>
    <property type="match status" value="1"/>
</dbReference>
<comment type="caution">
    <text evidence="2">The sequence shown here is derived from an EMBL/GenBank/DDBJ whole genome shotgun (WGS) entry which is preliminary data.</text>
</comment>
<dbReference type="AlphaFoldDB" id="A0A2T7B550"/>
<dbReference type="RefSeq" id="WP_075198555.1">
    <property type="nucleotide sequence ID" value="NZ_CP187984.1"/>
</dbReference>
<dbReference type="SUPFAM" id="SSF49777">
    <property type="entry name" value="PEBP-like"/>
    <property type="match status" value="1"/>
</dbReference>
<dbReference type="EMBL" id="MSAG01000017">
    <property type="protein sequence ID" value="PUX22124.1"/>
    <property type="molecule type" value="Genomic_DNA"/>
</dbReference>
<dbReference type="InterPro" id="IPR036610">
    <property type="entry name" value="PEBP-like_sf"/>
</dbReference>
<protein>
    <submittedName>
        <fullName evidence="2">YbhB/YbcL family Raf kinase inhibitor-like protein</fullName>
    </submittedName>
</protein>
<feature type="chain" id="PRO_5015774213" evidence="1">
    <location>
        <begin position="20"/>
        <end position="184"/>
    </location>
</feature>
<dbReference type="InterPro" id="IPR008914">
    <property type="entry name" value="PEBP"/>
</dbReference>
<sequence length="184" mass="19078">MKKSLLACLFAVAAVNAVAAESDDGIFMLQSPSFADNGMMEKKFAGNAKQNPNCTGENQSPALIWSHAPQGTTRFALIVHDPEGAKGLGVTHLVAYNIPATTTGLAANALTDGKGFTAGKNTPGTRAWHGPCPPPGSGAHHYTFTLIATDLPTDLPPGLTRDELFAKLKGHALGATGLIGRFGQ</sequence>
<feature type="signal peptide" evidence="1">
    <location>
        <begin position="1"/>
        <end position="19"/>
    </location>
</feature>
<evidence type="ECO:0000313" key="2">
    <source>
        <dbReference type="EMBL" id="PUX22124.1"/>
    </source>
</evidence>
<proteinExistence type="predicted"/>
<gene>
    <name evidence="2" type="ORF">BS411_11450</name>
</gene>
<dbReference type="Pfam" id="PF01161">
    <property type="entry name" value="PBP"/>
    <property type="match status" value="1"/>
</dbReference>
<reference evidence="2" key="1">
    <citation type="submission" date="2016-12" db="EMBL/GenBank/DDBJ databases">
        <title>Analysis of the Molecular Diversity Among Cronobacter Species Isolated from Filth Flies Using a Pan Genomic DNA Microarray.</title>
        <authorList>
            <person name="Pava-Ripoll M."/>
            <person name="Tall B."/>
            <person name="Farber J."/>
            <person name="Fanning S."/>
            <person name="Lehner A."/>
            <person name="Stephan R."/>
            <person name="Pagotto F."/>
            <person name="Iverson C."/>
            <person name="Ziobro G."/>
            <person name="Miller A."/>
            <person name="Pearson R."/>
            <person name="Yan Q."/>
            <person name="Kim M."/>
            <person name="Jeong S."/>
            <person name="Park J."/>
            <person name="Jun S."/>
            <person name="Choi H."/>
            <person name="Chung T."/>
            <person name="Yoo Y."/>
            <person name="Park E."/>
            <person name="Hwang S."/>
            <person name="Lee B."/>
            <person name="Sathyamoorthy V."/>
            <person name="Carter L."/>
            <person name="Mammel M."/>
            <person name="Jackson S."/>
            <person name="Kothary M."/>
            <person name="Patel I."/>
            <person name="Grim C."/>
            <person name="Gopinath G."/>
            <person name="Gangiredla J."/>
            <person name="Chase H."/>
        </authorList>
    </citation>
    <scope>NUCLEOTIDE SEQUENCE [LARGE SCALE GENOMIC DNA]</scope>
    <source>
        <strain evidence="2">MOD1-Sh41s</strain>
    </source>
</reference>
<organism evidence="2">
    <name type="scientific">Cronobacter turicensis</name>
    <dbReference type="NCBI Taxonomy" id="413502"/>
    <lineage>
        <taxon>Bacteria</taxon>
        <taxon>Pseudomonadati</taxon>
        <taxon>Pseudomonadota</taxon>
        <taxon>Gammaproteobacteria</taxon>
        <taxon>Enterobacterales</taxon>
        <taxon>Enterobacteriaceae</taxon>
        <taxon>Cronobacter</taxon>
    </lineage>
</organism>
<dbReference type="InterPro" id="IPR005247">
    <property type="entry name" value="YbhB_YbcL/LppC-like"/>
</dbReference>
<accession>A0A2T7B550</accession>
<evidence type="ECO:0000256" key="1">
    <source>
        <dbReference type="SAM" id="SignalP"/>
    </source>
</evidence>
<dbReference type="OrthoDB" id="9797506at2"/>
<dbReference type="PANTHER" id="PTHR30289:SF1">
    <property type="entry name" value="PEBP (PHOSPHATIDYLETHANOLAMINE-BINDING PROTEIN) FAMILY PROTEIN"/>
    <property type="match status" value="1"/>
</dbReference>
<dbReference type="CDD" id="cd00865">
    <property type="entry name" value="PEBP_bact_arch"/>
    <property type="match status" value="1"/>
</dbReference>
<keyword evidence="1" id="KW-0732">Signal</keyword>
<dbReference type="Gene3D" id="3.90.280.10">
    <property type="entry name" value="PEBP-like"/>
    <property type="match status" value="1"/>
</dbReference>
<dbReference type="NCBIfam" id="TIGR00481">
    <property type="entry name" value="YbhB/YbcL family Raf kinase inhibitor-like protein"/>
    <property type="match status" value="1"/>
</dbReference>